<evidence type="ECO:0000256" key="1">
    <source>
        <dbReference type="ARBA" id="ARBA00001971"/>
    </source>
</evidence>
<evidence type="ECO:0000313" key="9">
    <source>
        <dbReference type="EMBL" id="ORY56569.1"/>
    </source>
</evidence>
<comment type="cofactor">
    <cofactor evidence="1">
        <name>heme</name>
        <dbReference type="ChEBI" id="CHEBI:30413"/>
    </cofactor>
</comment>
<organism evidence="9 10">
    <name type="scientific">Pseudomassariella vexata</name>
    <dbReference type="NCBI Taxonomy" id="1141098"/>
    <lineage>
        <taxon>Eukaryota</taxon>
        <taxon>Fungi</taxon>
        <taxon>Dikarya</taxon>
        <taxon>Ascomycota</taxon>
        <taxon>Pezizomycotina</taxon>
        <taxon>Sordariomycetes</taxon>
        <taxon>Xylariomycetidae</taxon>
        <taxon>Amphisphaeriales</taxon>
        <taxon>Pseudomassariaceae</taxon>
        <taxon>Pseudomassariella</taxon>
    </lineage>
</organism>
<evidence type="ECO:0000313" key="10">
    <source>
        <dbReference type="Proteomes" id="UP000193689"/>
    </source>
</evidence>
<dbReference type="PANTHER" id="PTHR46206">
    <property type="entry name" value="CYTOCHROME P450"/>
    <property type="match status" value="1"/>
</dbReference>
<dbReference type="GO" id="GO:0016705">
    <property type="term" value="F:oxidoreductase activity, acting on paired donors, with incorporation or reduction of molecular oxygen"/>
    <property type="evidence" value="ECO:0007669"/>
    <property type="project" value="InterPro"/>
</dbReference>
<dbReference type="InParanoid" id="A0A1Y2DBC7"/>
<keyword evidence="10" id="KW-1185">Reference proteome</keyword>
<dbReference type="Pfam" id="PF00067">
    <property type="entry name" value="p450"/>
    <property type="match status" value="1"/>
</dbReference>
<evidence type="ECO:0000256" key="4">
    <source>
        <dbReference type="ARBA" id="ARBA00022723"/>
    </source>
</evidence>
<comment type="similarity">
    <text evidence="2">Belongs to the cytochrome P450 family.</text>
</comment>
<dbReference type="STRING" id="1141098.A0A1Y2DBC7"/>
<keyword evidence="8" id="KW-1133">Transmembrane helix</keyword>
<protein>
    <submittedName>
        <fullName evidence="9">Cytochrome P450</fullName>
    </submittedName>
</protein>
<dbReference type="GeneID" id="63778752"/>
<dbReference type="Gene3D" id="1.10.630.10">
    <property type="entry name" value="Cytochrome P450"/>
    <property type="match status" value="1"/>
</dbReference>
<dbReference type="Proteomes" id="UP000193689">
    <property type="component" value="Unassembled WGS sequence"/>
</dbReference>
<keyword evidence="8" id="KW-0472">Membrane</keyword>
<dbReference type="PANTHER" id="PTHR46206:SF1">
    <property type="entry name" value="P450, PUTATIVE (EUROFUNG)-RELATED"/>
    <property type="match status" value="1"/>
</dbReference>
<dbReference type="AlphaFoldDB" id="A0A1Y2DBC7"/>
<accession>A0A1Y2DBC7</accession>
<keyword evidence="8" id="KW-0812">Transmembrane</keyword>
<dbReference type="OrthoDB" id="1844152at2759"/>
<name>A0A1Y2DBC7_9PEZI</name>
<dbReference type="GO" id="GO:0005506">
    <property type="term" value="F:iron ion binding"/>
    <property type="evidence" value="ECO:0007669"/>
    <property type="project" value="InterPro"/>
</dbReference>
<comment type="caution">
    <text evidence="9">The sequence shown here is derived from an EMBL/GenBank/DDBJ whole genome shotgun (WGS) entry which is preliminary data.</text>
</comment>
<feature type="transmembrane region" description="Helical" evidence="8">
    <location>
        <begin position="39"/>
        <end position="58"/>
    </location>
</feature>
<sequence>MSLSFGSLEIWQVIIPWTVAYATAAMVVWVKWQRGLLQFFLVAYECIFHAGGLFVAAYEKLCVGCEVFLIPFPHFNTGLMLLLPLELIDEYARQPENVVSYTLFGDKVLDNNTQKPIVYRELFKKLPVKMVMMSEEMMAAMEDVLKSQLDENSEMKINMWATATKFLSRTSNRIIIEEPLCRNHEYMDVTVHYAVNIFSLAVYIRFIPAFLRPQIADPLGKKTTTRDGYIAAKNAIRVIKERMRMLEELEKRGSSPIYRTAIKVAHKDPNAQLDYTPRGRGDSFVRESLRANPIREVGFERTIMSKDGITLFNGLHVLRGATLAVPLKAIQHDAKNYPDGFNPKRALQDRTRPKITTIFPDFLSSGLGRPACSGRWFASNLQKVALGHLIMDYNFERVEERPPGMRKVTLVEPCGRARIILRKRKVG</sequence>
<dbReference type="GO" id="GO:0004497">
    <property type="term" value="F:monooxygenase activity"/>
    <property type="evidence" value="ECO:0007669"/>
    <property type="project" value="UniProtKB-KW"/>
</dbReference>
<evidence type="ECO:0000256" key="6">
    <source>
        <dbReference type="ARBA" id="ARBA00023004"/>
    </source>
</evidence>
<evidence type="ECO:0000256" key="5">
    <source>
        <dbReference type="ARBA" id="ARBA00023002"/>
    </source>
</evidence>
<keyword evidence="7" id="KW-0503">Monooxygenase</keyword>
<reference evidence="9 10" key="1">
    <citation type="submission" date="2016-07" db="EMBL/GenBank/DDBJ databases">
        <title>Pervasive Adenine N6-methylation of Active Genes in Fungi.</title>
        <authorList>
            <consortium name="DOE Joint Genome Institute"/>
            <person name="Mondo S.J."/>
            <person name="Dannebaum R.O."/>
            <person name="Kuo R.C."/>
            <person name="Labutti K."/>
            <person name="Haridas S."/>
            <person name="Kuo A."/>
            <person name="Salamov A."/>
            <person name="Ahrendt S.R."/>
            <person name="Lipzen A."/>
            <person name="Sullivan W."/>
            <person name="Andreopoulos W.B."/>
            <person name="Clum A."/>
            <person name="Lindquist E."/>
            <person name="Daum C."/>
            <person name="Ramamoorthy G.K."/>
            <person name="Gryganskyi A."/>
            <person name="Culley D."/>
            <person name="Magnuson J.K."/>
            <person name="James T.Y."/>
            <person name="O'Malley M.A."/>
            <person name="Stajich J.E."/>
            <person name="Spatafora J.W."/>
            <person name="Visel A."/>
            <person name="Grigoriev I.V."/>
        </authorList>
    </citation>
    <scope>NUCLEOTIDE SEQUENCE [LARGE SCALE GENOMIC DNA]</scope>
    <source>
        <strain evidence="9 10">CBS 129021</strain>
    </source>
</reference>
<dbReference type="RefSeq" id="XP_040710148.1">
    <property type="nucleotide sequence ID" value="XM_040862540.1"/>
</dbReference>
<evidence type="ECO:0000256" key="2">
    <source>
        <dbReference type="ARBA" id="ARBA00010617"/>
    </source>
</evidence>
<dbReference type="InterPro" id="IPR036396">
    <property type="entry name" value="Cyt_P450_sf"/>
</dbReference>
<dbReference type="GO" id="GO:0020037">
    <property type="term" value="F:heme binding"/>
    <property type="evidence" value="ECO:0007669"/>
    <property type="project" value="InterPro"/>
</dbReference>
<keyword evidence="3" id="KW-0349">Heme</keyword>
<keyword evidence="5" id="KW-0560">Oxidoreductase</keyword>
<dbReference type="EMBL" id="MCFJ01000022">
    <property type="protein sequence ID" value="ORY56569.1"/>
    <property type="molecule type" value="Genomic_DNA"/>
</dbReference>
<feature type="transmembrane region" description="Helical" evidence="8">
    <location>
        <begin position="14"/>
        <end position="32"/>
    </location>
</feature>
<proteinExistence type="inferred from homology"/>
<keyword evidence="4" id="KW-0479">Metal-binding</keyword>
<evidence type="ECO:0000256" key="8">
    <source>
        <dbReference type="SAM" id="Phobius"/>
    </source>
</evidence>
<keyword evidence="6" id="KW-0408">Iron</keyword>
<gene>
    <name evidence="9" type="ORF">BCR38DRAFT_461565</name>
</gene>
<dbReference type="InterPro" id="IPR001128">
    <property type="entry name" value="Cyt_P450"/>
</dbReference>
<dbReference type="SUPFAM" id="SSF48264">
    <property type="entry name" value="Cytochrome P450"/>
    <property type="match status" value="1"/>
</dbReference>
<evidence type="ECO:0000256" key="3">
    <source>
        <dbReference type="ARBA" id="ARBA00022617"/>
    </source>
</evidence>
<evidence type="ECO:0000256" key="7">
    <source>
        <dbReference type="ARBA" id="ARBA00023033"/>
    </source>
</evidence>